<organism evidence="10 11">
    <name type="scientific">Carpinus fangiana</name>
    <dbReference type="NCBI Taxonomy" id="176857"/>
    <lineage>
        <taxon>Eukaryota</taxon>
        <taxon>Viridiplantae</taxon>
        <taxon>Streptophyta</taxon>
        <taxon>Embryophyta</taxon>
        <taxon>Tracheophyta</taxon>
        <taxon>Spermatophyta</taxon>
        <taxon>Magnoliopsida</taxon>
        <taxon>eudicotyledons</taxon>
        <taxon>Gunneridae</taxon>
        <taxon>Pentapetalae</taxon>
        <taxon>rosids</taxon>
        <taxon>fabids</taxon>
        <taxon>Fagales</taxon>
        <taxon>Betulaceae</taxon>
        <taxon>Carpinus</taxon>
    </lineage>
</organism>
<dbReference type="Gene3D" id="3.40.50.10470">
    <property type="entry name" value="Translation initiation factor eif-2b, domain 2"/>
    <property type="match status" value="1"/>
</dbReference>
<evidence type="ECO:0000256" key="9">
    <source>
        <dbReference type="RuleBase" id="RU003814"/>
    </source>
</evidence>
<evidence type="ECO:0000256" key="8">
    <source>
        <dbReference type="ARBA" id="ARBA00046432"/>
    </source>
</evidence>
<dbReference type="GO" id="GO:0005085">
    <property type="term" value="F:guanyl-nucleotide exchange factor activity"/>
    <property type="evidence" value="ECO:0007669"/>
    <property type="project" value="TreeGrafter"/>
</dbReference>
<dbReference type="Gene3D" id="1.20.120.1070">
    <property type="entry name" value="Translation initiation factor eIF-2B, N-terminal domain"/>
    <property type="match status" value="1"/>
</dbReference>
<dbReference type="SUPFAM" id="SSF100950">
    <property type="entry name" value="NagB/RpiA/CoA transferase-like"/>
    <property type="match status" value="1"/>
</dbReference>
<gene>
    <name evidence="10" type="ORF">FH972_026589</name>
</gene>
<dbReference type="Pfam" id="PF01008">
    <property type="entry name" value="IF-2B"/>
    <property type="match status" value="1"/>
</dbReference>
<dbReference type="EMBL" id="VIBQ01000100">
    <property type="protein sequence ID" value="KAB8760597.1"/>
    <property type="molecule type" value="Genomic_DNA"/>
</dbReference>
<dbReference type="AlphaFoldDB" id="A0A5N6L4W2"/>
<dbReference type="InterPro" id="IPR051501">
    <property type="entry name" value="eIF2B_alpha/beta/delta"/>
</dbReference>
<keyword evidence="11" id="KW-1185">Reference proteome</keyword>
<dbReference type="InterPro" id="IPR042528">
    <property type="entry name" value="elF-2B_alpha_N"/>
</dbReference>
<evidence type="ECO:0000256" key="6">
    <source>
        <dbReference type="ARBA" id="ARBA00044208"/>
    </source>
</evidence>
<reference evidence="10 11" key="1">
    <citation type="submission" date="2019-06" db="EMBL/GenBank/DDBJ databases">
        <title>A chromosomal-level reference genome of Carpinus fangiana (Coryloideae, Betulaceae).</title>
        <authorList>
            <person name="Yang X."/>
            <person name="Wang Z."/>
            <person name="Zhang L."/>
            <person name="Hao G."/>
            <person name="Liu J."/>
            <person name="Yang Y."/>
        </authorList>
    </citation>
    <scope>NUCLEOTIDE SEQUENCE [LARGE SCALE GENOMIC DNA]</scope>
    <source>
        <strain evidence="10">Cfa_2016G</strain>
        <tissue evidence="10">Leaf</tissue>
    </source>
</reference>
<keyword evidence="5" id="KW-0648">Protein biosynthesis</keyword>
<comment type="caution">
    <text evidence="10">The sequence shown here is derived from an EMBL/GenBank/DDBJ whole genome shotgun (WGS) entry which is preliminary data.</text>
</comment>
<dbReference type="InterPro" id="IPR037171">
    <property type="entry name" value="NagB/RpiA_transferase-like"/>
</dbReference>
<dbReference type="GO" id="GO:0005851">
    <property type="term" value="C:eukaryotic translation initiation factor 2B complex"/>
    <property type="evidence" value="ECO:0007669"/>
    <property type="project" value="TreeGrafter"/>
</dbReference>
<evidence type="ECO:0000256" key="5">
    <source>
        <dbReference type="ARBA" id="ARBA00022917"/>
    </source>
</evidence>
<sequence length="387" mass="40409">MPSGGPNTSPTSSSRLTVSVAASSSGSSTFDIYHEYLTLRHQSLPPALAAVSALGTSLQHHPVQTISETLDLLSTLSESLKTRVANPSIVAAGTDTFQRYLVTALSRLAQPSANGRNRTATEDITLATDFKTTKIAIISAAEKYVKRAQQARERAWGIGKQFLQHGTTVVVSHPSDAVAGFLKSAAAAGVHFRALLVQPSHRSFPAGSTAKTEGGDDSTSYTALAAALAAADIPYAFIEPAAMAHAITTLPRDDIDRVPGARRSTVVLSGAGALLSTGGVLAEVGTQQAACVAKALGKEFWVVAEGYKIVRWDSLEAADAGLRGVTFESDAQDSAAASKDTQTGNEQGLWEFGLMDVTPAGMITGVITESGPQTPSAIAEEAIRIWF</sequence>
<comment type="subcellular location">
    <subcellularLocation>
        <location evidence="1">Cytoplasm</location>
        <location evidence="1">Cytosol</location>
    </subcellularLocation>
</comment>
<dbReference type="InterPro" id="IPR042529">
    <property type="entry name" value="IF_2B-like_C"/>
</dbReference>
<comment type="similarity">
    <text evidence="2 9">Belongs to the eIF-2B alpha/beta/delta subunits family.</text>
</comment>
<name>A0A5N6L4W2_9ROSI</name>
<dbReference type="GO" id="GO:0003743">
    <property type="term" value="F:translation initiation factor activity"/>
    <property type="evidence" value="ECO:0007669"/>
    <property type="project" value="UniProtKB-KW"/>
</dbReference>
<evidence type="ECO:0000256" key="1">
    <source>
        <dbReference type="ARBA" id="ARBA00004514"/>
    </source>
</evidence>
<proteinExistence type="inferred from homology"/>
<evidence type="ECO:0000256" key="4">
    <source>
        <dbReference type="ARBA" id="ARBA00022540"/>
    </source>
</evidence>
<evidence type="ECO:0000313" key="10">
    <source>
        <dbReference type="EMBL" id="KAB8760597.1"/>
    </source>
</evidence>
<dbReference type="PANTHER" id="PTHR45860">
    <property type="entry name" value="TRANSLATION INITIATION FACTOR EIF-2B SUBUNIT ALPHA"/>
    <property type="match status" value="1"/>
</dbReference>
<dbReference type="GO" id="GO:0005829">
    <property type="term" value="C:cytosol"/>
    <property type="evidence" value="ECO:0007669"/>
    <property type="project" value="UniProtKB-SubCell"/>
</dbReference>
<evidence type="ECO:0000256" key="2">
    <source>
        <dbReference type="ARBA" id="ARBA00007251"/>
    </source>
</evidence>
<evidence type="ECO:0000313" key="11">
    <source>
        <dbReference type="Proteomes" id="UP000327013"/>
    </source>
</evidence>
<comment type="subunit">
    <text evidence="8">Component of the translation initiation factor 2B (eIF2B) complex which is a heterodecamer of two sets of five different subunits: alpha, beta, gamma, delta and epsilon. Subunits alpha, beta and delta comprise a regulatory subcomplex and subunits epsilon and gamma comprise a catalytic subcomplex. Within the complex, the hexameric regulatory complex resides at the center, with the two heterodimeric catalytic subcomplexes bound on opposite sides.</text>
</comment>
<evidence type="ECO:0000256" key="3">
    <source>
        <dbReference type="ARBA" id="ARBA00022490"/>
    </source>
</evidence>
<evidence type="ECO:0000256" key="7">
    <source>
        <dbReference type="ARBA" id="ARBA00044236"/>
    </source>
</evidence>
<dbReference type="InterPro" id="IPR000649">
    <property type="entry name" value="IF-2B-related"/>
</dbReference>
<accession>A0A5N6L4W2</accession>
<keyword evidence="3" id="KW-0963">Cytoplasm</keyword>
<dbReference type="PANTHER" id="PTHR45860:SF1">
    <property type="entry name" value="TRANSLATION INITIATION FACTOR EIF-2B SUBUNIT ALPHA"/>
    <property type="match status" value="1"/>
</dbReference>
<dbReference type="OrthoDB" id="10249309at2759"/>
<protein>
    <recommendedName>
        <fullName evidence="6">Translation initiation factor eIF2B subunit alpha</fullName>
    </recommendedName>
    <alternativeName>
        <fullName evidence="7">eIF2B GDP-GTP exchange factor subunit alpha</fullName>
    </alternativeName>
</protein>
<dbReference type="Proteomes" id="UP000327013">
    <property type="component" value="Unassembled WGS sequence"/>
</dbReference>
<keyword evidence="4" id="KW-0396">Initiation factor</keyword>